<keyword evidence="2" id="KW-1185">Reference proteome</keyword>
<organism evidence="1 2">
    <name type="scientific">Methanolobus profundi</name>
    <dbReference type="NCBI Taxonomy" id="487685"/>
    <lineage>
        <taxon>Archaea</taxon>
        <taxon>Methanobacteriati</taxon>
        <taxon>Methanobacteriota</taxon>
        <taxon>Stenosarchaea group</taxon>
        <taxon>Methanomicrobia</taxon>
        <taxon>Methanosarcinales</taxon>
        <taxon>Methanosarcinaceae</taxon>
        <taxon>Methanolobus</taxon>
    </lineage>
</organism>
<protein>
    <submittedName>
        <fullName evidence="1">Uncharacterized protein</fullName>
    </submittedName>
</protein>
<dbReference type="EMBL" id="FOUJ01000002">
    <property type="protein sequence ID" value="SFM42109.1"/>
    <property type="molecule type" value="Genomic_DNA"/>
</dbReference>
<proteinExistence type="predicted"/>
<dbReference type="OrthoDB" id="52980at2157"/>
<dbReference type="Proteomes" id="UP000198535">
    <property type="component" value="Unassembled WGS sequence"/>
</dbReference>
<evidence type="ECO:0000313" key="2">
    <source>
        <dbReference type="Proteomes" id="UP000198535"/>
    </source>
</evidence>
<gene>
    <name evidence="1" type="ORF">SAMN04488696_1137</name>
</gene>
<dbReference type="AlphaFoldDB" id="A0A1I4QQ24"/>
<reference evidence="2" key="1">
    <citation type="submission" date="2016-10" db="EMBL/GenBank/DDBJ databases">
        <authorList>
            <person name="Varghese N."/>
            <person name="Submissions S."/>
        </authorList>
    </citation>
    <scope>NUCLEOTIDE SEQUENCE [LARGE SCALE GENOMIC DNA]</scope>
    <source>
        <strain evidence="2">Mob M</strain>
    </source>
</reference>
<sequence length="91" mass="10408">MIDVPRELPVETDVQDFILKAKKDFRLCTTCGGPAIVPTTMSEPKDSDIKVSIGNNTLHVSKVQARYIRQIEMRMLLGYINYCERNGIEEY</sequence>
<name>A0A1I4QQ24_9EURY</name>
<evidence type="ECO:0000313" key="1">
    <source>
        <dbReference type="EMBL" id="SFM42109.1"/>
    </source>
</evidence>
<dbReference type="RefSeq" id="WP_091934515.1">
    <property type="nucleotide sequence ID" value="NZ_FOUJ01000002.1"/>
</dbReference>
<accession>A0A1I4QQ24</accession>